<dbReference type="GO" id="GO:0016020">
    <property type="term" value="C:membrane"/>
    <property type="evidence" value="ECO:0007669"/>
    <property type="project" value="InterPro"/>
</dbReference>
<accession>A0A0D8Y650</accession>
<gene>
    <name evidence="1" type="ORF">DICVIV_03782</name>
</gene>
<reference evidence="1 2" key="1">
    <citation type="submission" date="2013-11" db="EMBL/GenBank/DDBJ databases">
        <title>Draft genome of the bovine lungworm Dictyocaulus viviparus.</title>
        <authorList>
            <person name="Mitreva M."/>
        </authorList>
    </citation>
    <scope>NUCLEOTIDE SEQUENCE [LARGE SCALE GENOMIC DNA]</scope>
    <source>
        <strain evidence="1 2">HannoverDv2000</strain>
    </source>
</reference>
<keyword evidence="2" id="KW-1185">Reference proteome</keyword>
<dbReference type="OrthoDB" id="70250at2759"/>
<evidence type="ECO:0000313" key="2">
    <source>
        <dbReference type="Proteomes" id="UP000053766"/>
    </source>
</evidence>
<organism evidence="1 2">
    <name type="scientific">Dictyocaulus viviparus</name>
    <name type="common">Bovine lungworm</name>
    <dbReference type="NCBI Taxonomy" id="29172"/>
    <lineage>
        <taxon>Eukaryota</taxon>
        <taxon>Metazoa</taxon>
        <taxon>Ecdysozoa</taxon>
        <taxon>Nematoda</taxon>
        <taxon>Chromadorea</taxon>
        <taxon>Rhabditida</taxon>
        <taxon>Rhabditina</taxon>
        <taxon>Rhabditomorpha</taxon>
        <taxon>Strongyloidea</taxon>
        <taxon>Metastrongylidae</taxon>
        <taxon>Dictyocaulus</taxon>
    </lineage>
</organism>
<dbReference type="Proteomes" id="UP000053766">
    <property type="component" value="Unassembled WGS sequence"/>
</dbReference>
<sequence length="122" mass="14313">MENLVDVLSNRKETKRKDCMCDSAPAKACVHTKRVRRFVQYLDVEQAHSYNYKQRENKDLNRDWAETHYGDLASHRFSSKVSSGQEMVMVWLTHNPAGLKLNEPVNRALANYVEEMFIFIFD</sequence>
<name>A0A0D8Y650_DICVI</name>
<reference evidence="2" key="2">
    <citation type="journal article" date="2016" name="Sci. Rep.">
        <title>Dictyocaulus viviparus genome, variome and transcriptome elucidate lungworm biology and support future intervention.</title>
        <authorList>
            <person name="McNulty S.N."/>
            <person name="Strube C."/>
            <person name="Rosa B.A."/>
            <person name="Martin J.C."/>
            <person name="Tyagi R."/>
            <person name="Choi Y.J."/>
            <person name="Wang Q."/>
            <person name="Hallsworth Pepin K."/>
            <person name="Zhang X."/>
            <person name="Ozersky P."/>
            <person name="Wilson R.K."/>
            <person name="Sternberg P.W."/>
            <person name="Gasser R.B."/>
            <person name="Mitreva M."/>
        </authorList>
    </citation>
    <scope>NUCLEOTIDE SEQUENCE [LARGE SCALE GENOMIC DNA]</scope>
    <source>
        <strain evidence="2">HannoverDv2000</strain>
    </source>
</reference>
<evidence type="ECO:0000313" key="1">
    <source>
        <dbReference type="EMBL" id="KJH50061.1"/>
    </source>
</evidence>
<dbReference type="Pfam" id="PF05024">
    <property type="entry name" value="Gpi1"/>
    <property type="match status" value="1"/>
</dbReference>
<protein>
    <submittedName>
        <fullName evidence="1">Uncharacterized protein</fullName>
    </submittedName>
</protein>
<dbReference type="GO" id="GO:0006506">
    <property type="term" value="P:GPI anchor biosynthetic process"/>
    <property type="evidence" value="ECO:0007669"/>
    <property type="project" value="InterPro"/>
</dbReference>
<dbReference type="AlphaFoldDB" id="A0A0D8Y650"/>
<dbReference type="InterPro" id="IPR007720">
    <property type="entry name" value="PigQ/GPI1"/>
</dbReference>
<dbReference type="EMBL" id="KN716216">
    <property type="protein sequence ID" value="KJH50061.1"/>
    <property type="molecule type" value="Genomic_DNA"/>
</dbReference>
<proteinExistence type="predicted"/>